<reference evidence="2" key="1">
    <citation type="submission" date="2021-03" db="EMBL/GenBank/DDBJ databases">
        <title>Draft genome sequence of rust myrtle Austropuccinia psidii MF-1, a brazilian biotype.</title>
        <authorList>
            <person name="Quecine M.C."/>
            <person name="Pachon D.M.R."/>
            <person name="Bonatelli M.L."/>
            <person name="Correr F.H."/>
            <person name="Franceschini L.M."/>
            <person name="Leite T.F."/>
            <person name="Margarido G.R.A."/>
            <person name="Almeida C.A."/>
            <person name="Ferrarezi J.A."/>
            <person name="Labate C.A."/>
        </authorList>
    </citation>
    <scope>NUCLEOTIDE SEQUENCE</scope>
    <source>
        <strain evidence="2">MF-1</strain>
    </source>
</reference>
<name>A0A9Q3JF03_9BASI</name>
<feature type="compositionally biased region" description="Basic and acidic residues" evidence="1">
    <location>
        <begin position="99"/>
        <end position="155"/>
    </location>
</feature>
<evidence type="ECO:0000313" key="2">
    <source>
        <dbReference type="EMBL" id="MBW0560425.1"/>
    </source>
</evidence>
<dbReference type="Proteomes" id="UP000765509">
    <property type="component" value="Unassembled WGS sequence"/>
</dbReference>
<evidence type="ECO:0000256" key="1">
    <source>
        <dbReference type="SAM" id="MobiDB-lite"/>
    </source>
</evidence>
<gene>
    <name evidence="2" type="ORF">O181_100140</name>
</gene>
<feature type="compositionally biased region" description="Basic and acidic residues" evidence="1">
    <location>
        <begin position="162"/>
        <end position="174"/>
    </location>
</feature>
<accession>A0A9Q3JF03</accession>
<proteinExistence type="predicted"/>
<organism evidence="2 3">
    <name type="scientific">Austropuccinia psidii MF-1</name>
    <dbReference type="NCBI Taxonomy" id="1389203"/>
    <lineage>
        <taxon>Eukaryota</taxon>
        <taxon>Fungi</taxon>
        <taxon>Dikarya</taxon>
        <taxon>Basidiomycota</taxon>
        <taxon>Pucciniomycotina</taxon>
        <taxon>Pucciniomycetes</taxon>
        <taxon>Pucciniales</taxon>
        <taxon>Sphaerophragmiaceae</taxon>
        <taxon>Austropuccinia</taxon>
    </lineage>
</organism>
<keyword evidence="3" id="KW-1185">Reference proteome</keyword>
<feature type="region of interest" description="Disordered" evidence="1">
    <location>
        <begin position="99"/>
        <end position="185"/>
    </location>
</feature>
<evidence type="ECO:0000313" key="3">
    <source>
        <dbReference type="Proteomes" id="UP000765509"/>
    </source>
</evidence>
<comment type="caution">
    <text evidence="2">The sequence shown here is derived from an EMBL/GenBank/DDBJ whole genome shotgun (WGS) entry which is preliminary data.</text>
</comment>
<dbReference type="AlphaFoldDB" id="A0A9Q3JF03"/>
<protein>
    <submittedName>
        <fullName evidence="2">Uncharacterized protein</fullName>
    </submittedName>
</protein>
<dbReference type="EMBL" id="AVOT02069549">
    <property type="protein sequence ID" value="MBW0560425.1"/>
    <property type="molecule type" value="Genomic_DNA"/>
</dbReference>
<sequence length="185" mass="20899">MSDLAVVHYNIKTATTSTLHCALFSSLTQVHLSPSPEAGYFDNKLFNHVPRRSSSSSSVLNKAAKQGVIDSNQKKAEMDAKALHKPKLGLLLYDSLEEAKDSKDRWKSDEEEHAAKRRRWEEMNSKSQDVDKPDLPEDEAGKLEQERQRDAKDTNECAARLKAKDCDKTKKQVEDETTNLTPDQI</sequence>